<dbReference type="EMBL" id="QRKB01000001">
    <property type="protein sequence ID" value="RHH85266.1"/>
    <property type="molecule type" value="Genomic_DNA"/>
</dbReference>
<sequence length="309" mass="34811">MSKQTGFSFASSKKSLIETIDEIKKSKMSRNEKIVALKACGLREKEISDMLKVCVPSGSTSTRFVYTFGVEIECVHAERNALIEAGRQNGVDIHSEGYNHTDNKSYFKIVSDASVGGDVDPNEVVSPVLNGNTNGMATLKKAIKSLDAVGARVNSTCGLHVHIGAAKLTGEQYVNVFKNYQKLERLIDSFMAPSRRGNCRWAASLLDKDFSNCHGNYDIRRNVFHGDRYYKVNAESYTRHKTIEFRQHQGSTNYKKIEMWVKFCAKLVGWSRNNVFTSEVMNIEDIPFLNKEEKAFFQSRKDAFAANND</sequence>
<dbReference type="InterPro" id="IPR022025">
    <property type="entry name" value="Amidoligase_2"/>
</dbReference>
<dbReference type="PANTHER" id="PTHR36847:SF1">
    <property type="entry name" value="AMIDOLIGASE ENZYME"/>
    <property type="match status" value="1"/>
</dbReference>
<evidence type="ECO:0000313" key="2">
    <source>
        <dbReference type="Proteomes" id="UP000284548"/>
    </source>
</evidence>
<protein>
    <submittedName>
        <fullName evidence="1">Amidoligase enzyme</fullName>
    </submittedName>
</protein>
<dbReference type="AlphaFoldDB" id="A0A414YGP5"/>
<dbReference type="PANTHER" id="PTHR36847">
    <property type="entry name" value="AMIDOLIGASE ENZYME"/>
    <property type="match status" value="1"/>
</dbReference>
<dbReference type="RefSeq" id="WP_118253105.1">
    <property type="nucleotide sequence ID" value="NZ_JAQEAK010000069.1"/>
</dbReference>
<keyword evidence="1" id="KW-0436">Ligase</keyword>
<dbReference type="Pfam" id="PF12224">
    <property type="entry name" value="Amidoligase_2"/>
    <property type="match status" value="1"/>
</dbReference>
<dbReference type="Proteomes" id="UP000284548">
    <property type="component" value="Unassembled WGS sequence"/>
</dbReference>
<gene>
    <name evidence="1" type="ORF">DW192_00605</name>
</gene>
<reference evidence="1 2" key="1">
    <citation type="submission" date="2018-08" db="EMBL/GenBank/DDBJ databases">
        <title>A genome reference for cultivated species of the human gut microbiota.</title>
        <authorList>
            <person name="Zou Y."/>
            <person name="Xue W."/>
            <person name="Luo G."/>
        </authorList>
    </citation>
    <scope>NUCLEOTIDE SEQUENCE [LARGE SCALE GENOMIC DNA]</scope>
    <source>
        <strain evidence="1 2">AM16-54</strain>
    </source>
</reference>
<accession>A0A414YGP5</accession>
<proteinExistence type="predicted"/>
<comment type="caution">
    <text evidence="1">The sequence shown here is derived from an EMBL/GenBank/DDBJ whole genome shotgun (WGS) entry which is preliminary data.</text>
</comment>
<dbReference type="GO" id="GO:0016874">
    <property type="term" value="F:ligase activity"/>
    <property type="evidence" value="ECO:0007669"/>
    <property type="project" value="UniProtKB-KW"/>
</dbReference>
<evidence type="ECO:0000313" key="1">
    <source>
        <dbReference type="EMBL" id="RHH85266.1"/>
    </source>
</evidence>
<organism evidence="1 2">
    <name type="scientific">Segatella copri</name>
    <dbReference type="NCBI Taxonomy" id="165179"/>
    <lineage>
        <taxon>Bacteria</taxon>
        <taxon>Pseudomonadati</taxon>
        <taxon>Bacteroidota</taxon>
        <taxon>Bacteroidia</taxon>
        <taxon>Bacteroidales</taxon>
        <taxon>Prevotellaceae</taxon>
        <taxon>Segatella</taxon>
    </lineage>
</organism>
<name>A0A414YGP5_9BACT</name>